<dbReference type="EMBL" id="CACTIH010000379">
    <property type="protein sequence ID" value="CAA2960258.1"/>
    <property type="molecule type" value="Genomic_DNA"/>
</dbReference>
<dbReference type="InterPro" id="IPR052842">
    <property type="entry name" value="ER_Co-chaperone"/>
</dbReference>
<dbReference type="Gene3D" id="3.40.30.10">
    <property type="entry name" value="Glutaredoxin"/>
    <property type="match status" value="1"/>
</dbReference>
<dbReference type="PANTHER" id="PTHR45184">
    <property type="entry name" value="DNAJ PROTEIN ERDJ3A"/>
    <property type="match status" value="1"/>
</dbReference>
<comment type="caution">
    <text evidence="1">The sequence shown here is derived from an EMBL/GenBank/DDBJ whole genome shotgun (WGS) entry which is preliminary data.</text>
</comment>
<dbReference type="Gramene" id="OE9A093554T1">
    <property type="protein sequence ID" value="OE9A093554C1"/>
    <property type="gene ID" value="OE9A093554"/>
</dbReference>
<dbReference type="OrthoDB" id="10250354at2759"/>
<dbReference type="Gramene" id="OE9A093554T2">
    <property type="protein sequence ID" value="OE9A093554C2"/>
    <property type="gene ID" value="OE9A093554"/>
</dbReference>
<evidence type="ECO:0000313" key="1">
    <source>
        <dbReference type="EMBL" id="CAA2960258.1"/>
    </source>
</evidence>
<accession>A0A8S0Q1X7</accession>
<proteinExistence type="predicted"/>
<dbReference type="Gramene" id="OE9A093554T3">
    <property type="protein sequence ID" value="OE9A093554C3"/>
    <property type="gene ID" value="OE9A093554"/>
</dbReference>
<dbReference type="AlphaFoldDB" id="A0A8S0Q1X7"/>
<sequence>MASSLRDSVSYALLDAAKQQQFLNAFDNTGFKSSDKLILAYKPKRGTYAVFQGEVTEEETERFVSSVLNGDVQFTKTKQKPSVK</sequence>
<protein>
    <submittedName>
        <fullName evidence="1">DnaJ ERDJ3A</fullName>
    </submittedName>
</protein>
<evidence type="ECO:0000313" key="2">
    <source>
        <dbReference type="Proteomes" id="UP000594638"/>
    </source>
</evidence>
<keyword evidence="2" id="KW-1185">Reference proteome</keyword>
<gene>
    <name evidence="1" type="ORF">OLEA9_A093554</name>
</gene>
<dbReference type="PANTHER" id="PTHR45184:SF1">
    <property type="entry name" value="DNAJ PROTEIN ERDJ3A"/>
    <property type="match status" value="1"/>
</dbReference>
<dbReference type="Proteomes" id="UP000594638">
    <property type="component" value="Unassembled WGS sequence"/>
</dbReference>
<organism evidence="1 2">
    <name type="scientific">Olea europaea subsp. europaea</name>
    <dbReference type="NCBI Taxonomy" id="158383"/>
    <lineage>
        <taxon>Eukaryota</taxon>
        <taxon>Viridiplantae</taxon>
        <taxon>Streptophyta</taxon>
        <taxon>Embryophyta</taxon>
        <taxon>Tracheophyta</taxon>
        <taxon>Spermatophyta</taxon>
        <taxon>Magnoliopsida</taxon>
        <taxon>eudicotyledons</taxon>
        <taxon>Gunneridae</taxon>
        <taxon>Pentapetalae</taxon>
        <taxon>asterids</taxon>
        <taxon>lamiids</taxon>
        <taxon>Lamiales</taxon>
        <taxon>Oleaceae</taxon>
        <taxon>Oleeae</taxon>
        <taxon>Olea</taxon>
    </lineage>
</organism>
<reference evidence="1 2" key="1">
    <citation type="submission" date="2019-12" db="EMBL/GenBank/DDBJ databases">
        <authorList>
            <person name="Alioto T."/>
            <person name="Alioto T."/>
            <person name="Gomez Garrido J."/>
        </authorList>
    </citation>
    <scope>NUCLEOTIDE SEQUENCE [LARGE SCALE GENOMIC DNA]</scope>
</reference>
<name>A0A8S0Q1X7_OLEEU</name>